<comment type="caution">
    <text evidence="2">The sequence shown here is derived from an EMBL/GenBank/DDBJ whole genome shotgun (WGS) entry which is preliminary data.</text>
</comment>
<gene>
    <name evidence="2" type="ORF">TI39_contig4116g00010</name>
</gene>
<reference evidence="2 3" key="1">
    <citation type="submission" date="2015-03" db="EMBL/GenBank/DDBJ databases">
        <title>RNA-seq based gene annotation and comparative genomics of four Zymoseptoria species reveal species-specific pathogenicity related genes and transposable element activity.</title>
        <authorList>
            <person name="Grandaubert J."/>
            <person name="Bhattacharyya A."/>
            <person name="Stukenbrock E.H."/>
        </authorList>
    </citation>
    <scope>NUCLEOTIDE SEQUENCE [LARGE SCALE GENOMIC DNA]</scope>
    <source>
        <strain evidence="2 3">Zb18110</strain>
    </source>
</reference>
<protein>
    <recommendedName>
        <fullName evidence="4">Hydrophobin like protein</fullName>
    </recommendedName>
</protein>
<keyword evidence="3" id="KW-1185">Reference proteome</keyword>
<evidence type="ECO:0008006" key="4">
    <source>
        <dbReference type="Google" id="ProtNLM"/>
    </source>
</evidence>
<dbReference type="EMBL" id="LAFY01004076">
    <property type="protein sequence ID" value="KJX95385.1"/>
    <property type="molecule type" value="Genomic_DNA"/>
</dbReference>
<dbReference type="Proteomes" id="UP000033647">
    <property type="component" value="Unassembled WGS sequence"/>
</dbReference>
<evidence type="ECO:0000256" key="1">
    <source>
        <dbReference type="SAM" id="SignalP"/>
    </source>
</evidence>
<dbReference type="AlphaFoldDB" id="A0A0F4GGN9"/>
<organism evidence="2 3">
    <name type="scientific">Zymoseptoria brevis</name>
    <dbReference type="NCBI Taxonomy" id="1047168"/>
    <lineage>
        <taxon>Eukaryota</taxon>
        <taxon>Fungi</taxon>
        <taxon>Dikarya</taxon>
        <taxon>Ascomycota</taxon>
        <taxon>Pezizomycotina</taxon>
        <taxon>Dothideomycetes</taxon>
        <taxon>Dothideomycetidae</taxon>
        <taxon>Mycosphaerellales</taxon>
        <taxon>Mycosphaerellaceae</taxon>
        <taxon>Zymoseptoria</taxon>
    </lineage>
</organism>
<evidence type="ECO:0000313" key="2">
    <source>
        <dbReference type="EMBL" id="KJX95385.1"/>
    </source>
</evidence>
<accession>A0A0F4GGN9</accession>
<evidence type="ECO:0000313" key="3">
    <source>
        <dbReference type="Proteomes" id="UP000033647"/>
    </source>
</evidence>
<proteinExistence type="predicted"/>
<sequence length="144" mass="15190">MLAWKTAIVLCIITAALADDLIPGKCTTVKSLPAGAKRGNVYGMCKSTLPDCTVIHKACTMISAHPVLSRGVQEVVNICLGAANTSSKGDQCLGIDVMCGRMWYPISNTRDGIDEDPMGAVSPVVLHPRSRAAKVMQFSLAGSQ</sequence>
<feature type="chain" id="PRO_5002468404" description="Hydrophobin like protein" evidence="1">
    <location>
        <begin position="19"/>
        <end position="144"/>
    </location>
</feature>
<keyword evidence="1" id="KW-0732">Signal</keyword>
<name>A0A0F4GGN9_9PEZI</name>
<feature type="signal peptide" evidence="1">
    <location>
        <begin position="1"/>
        <end position="18"/>
    </location>
</feature>